<feature type="signal peptide" evidence="2">
    <location>
        <begin position="1"/>
        <end position="19"/>
    </location>
</feature>
<sequence length="199" mass="21209">MKLFRTLACSLLLPVAAIAAIDVNIYVSVPDGLYFESDGATRVDDSYTLDWGVLSISFADFTNLTPQEQIAYLADIDTNFTSLGSFQFNSDGTLEQEPAYRGDVPVGTSPGDQLYTLVKNALGTQLGLFTATGTAFWTMPASPGEANLFLEAGTPTALIGSTSGVNGILADQVPEPSTYAFLAGVMTLGLVAYRRRQKI</sequence>
<feature type="transmembrane region" description="Helical" evidence="1">
    <location>
        <begin position="176"/>
        <end position="193"/>
    </location>
</feature>
<evidence type="ECO:0000313" key="4">
    <source>
        <dbReference type="Proteomes" id="UP000642829"/>
    </source>
</evidence>
<protein>
    <recommendedName>
        <fullName evidence="5">PEP-CTERM protein-sorting domain-containing protein</fullName>
    </recommendedName>
</protein>
<keyword evidence="1" id="KW-0472">Membrane</keyword>
<dbReference type="InterPro" id="IPR013424">
    <property type="entry name" value="Ice-binding_C"/>
</dbReference>
<keyword evidence="2" id="KW-0732">Signal</keyword>
<dbReference type="RefSeq" id="WP_189512946.1">
    <property type="nucleotide sequence ID" value="NZ_BMXG01000006.1"/>
</dbReference>
<feature type="chain" id="PRO_5035216039" description="PEP-CTERM protein-sorting domain-containing protein" evidence="2">
    <location>
        <begin position="20"/>
        <end position="199"/>
    </location>
</feature>
<reference evidence="3" key="1">
    <citation type="journal article" date="2014" name="Int. J. Syst. Evol. Microbiol.">
        <title>Complete genome sequence of Corynebacterium casei LMG S-19264T (=DSM 44701T), isolated from a smear-ripened cheese.</title>
        <authorList>
            <consortium name="US DOE Joint Genome Institute (JGI-PGF)"/>
            <person name="Walter F."/>
            <person name="Albersmeier A."/>
            <person name="Kalinowski J."/>
            <person name="Ruckert C."/>
        </authorList>
    </citation>
    <scope>NUCLEOTIDE SEQUENCE</scope>
    <source>
        <strain evidence="3">KCTC 12870</strain>
    </source>
</reference>
<dbReference type="AlphaFoldDB" id="A0A8J3DB27"/>
<accession>A0A8J3DB27</accession>
<evidence type="ECO:0008006" key="5">
    <source>
        <dbReference type="Google" id="ProtNLM"/>
    </source>
</evidence>
<keyword evidence="4" id="KW-1185">Reference proteome</keyword>
<proteinExistence type="predicted"/>
<evidence type="ECO:0000256" key="1">
    <source>
        <dbReference type="SAM" id="Phobius"/>
    </source>
</evidence>
<keyword evidence="1" id="KW-0812">Transmembrane</keyword>
<gene>
    <name evidence="3" type="ORF">GCM10007047_12010</name>
</gene>
<keyword evidence="1" id="KW-1133">Transmembrane helix</keyword>
<organism evidence="3 4">
    <name type="scientific">Cerasicoccus arenae</name>
    <dbReference type="NCBI Taxonomy" id="424488"/>
    <lineage>
        <taxon>Bacteria</taxon>
        <taxon>Pseudomonadati</taxon>
        <taxon>Verrucomicrobiota</taxon>
        <taxon>Opitutia</taxon>
        <taxon>Puniceicoccales</taxon>
        <taxon>Cerasicoccaceae</taxon>
        <taxon>Cerasicoccus</taxon>
    </lineage>
</organism>
<comment type="caution">
    <text evidence="3">The sequence shown here is derived from an EMBL/GenBank/DDBJ whole genome shotgun (WGS) entry which is preliminary data.</text>
</comment>
<dbReference type="Proteomes" id="UP000642829">
    <property type="component" value="Unassembled WGS sequence"/>
</dbReference>
<evidence type="ECO:0000256" key="2">
    <source>
        <dbReference type="SAM" id="SignalP"/>
    </source>
</evidence>
<evidence type="ECO:0000313" key="3">
    <source>
        <dbReference type="EMBL" id="GHB97742.1"/>
    </source>
</evidence>
<dbReference type="EMBL" id="BMXG01000006">
    <property type="protein sequence ID" value="GHB97742.1"/>
    <property type="molecule type" value="Genomic_DNA"/>
</dbReference>
<name>A0A8J3DB27_9BACT</name>
<dbReference type="NCBIfam" id="TIGR02595">
    <property type="entry name" value="PEP_CTERM"/>
    <property type="match status" value="1"/>
</dbReference>
<reference evidence="3" key="2">
    <citation type="submission" date="2020-09" db="EMBL/GenBank/DDBJ databases">
        <authorList>
            <person name="Sun Q."/>
            <person name="Kim S."/>
        </authorList>
    </citation>
    <scope>NUCLEOTIDE SEQUENCE</scope>
    <source>
        <strain evidence="3">KCTC 12870</strain>
    </source>
</reference>